<proteinExistence type="predicted"/>
<dbReference type="OrthoDB" id="10056424at2759"/>
<gene>
    <name evidence="1" type="ORF">AVEN_6099_1</name>
</gene>
<sequence length="108" mass="12162">MFSERNPILRTVRGKLVEAIGRCILRVDLNGVVQPFEFLVFQQCSHELILGWDFFKAVDAIIDCVSGKLRIVKASSNDLYMTEVNYGLYAANDVVIPENCIRKVLALA</sequence>
<comment type="caution">
    <text evidence="1">The sequence shown here is derived from an EMBL/GenBank/DDBJ whole genome shotgun (WGS) entry which is preliminary data.</text>
</comment>
<dbReference type="Proteomes" id="UP000499080">
    <property type="component" value="Unassembled WGS sequence"/>
</dbReference>
<protein>
    <submittedName>
        <fullName evidence="1">Uncharacterized protein</fullName>
    </submittedName>
</protein>
<evidence type="ECO:0000313" key="1">
    <source>
        <dbReference type="EMBL" id="GBN19914.1"/>
    </source>
</evidence>
<name>A0A4Y2LZZ8_ARAVE</name>
<dbReference type="Gene3D" id="2.40.70.10">
    <property type="entry name" value="Acid Proteases"/>
    <property type="match status" value="1"/>
</dbReference>
<accession>A0A4Y2LZZ8</accession>
<evidence type="ECO:0000313" key="2">
    <source>
        <dbReference type="Proteomes" id="UP000499080"/>
    </source>
</evidence>
<organism evidence="1 2">
    <name type="scientific">Araneus ventricosus</name>
    <name type="common">Orbweaver spider</name>
    <name type="synonym">Epeira ventricosa</name>
    <dbReference type="NCBI Taxonomy" id="182803"/>
    <lineage>
        <taxon>Eukaryota</taxon>
        <taxon>Metazoa</taxon>
        <taxon>Ecdysozoa</taxon>
        <taxon>Arthropoda</taxon>
        <taxon>Chelicerata</taxon>
        <taxon>Arachnida</taxon>
        <taxon>Araneae</taxon>
        <taxon>Araneomorphae</taxon>
        <taxon>Entelegynae</taxon>
        <taxon>Araneoidea</taxon>
        <taxon>Araneidae</taxon>
        <taxon>Araneus</taxon>
    </lineage>
</organism>
<dbReference type="AlphaFoldDB" id="A0A4Y2LZZ8"/>
<dbReference type="InterPro" id="IPR021109">
    <property type="entry name" value="Peptidase_aspartic_dom_sf"/>
</dbReference>
<reference evidence="1 2" key="1">
    <citation type="journal article" date="2019" name="Sci. Rep.">
        <title>Orb-weaving spider Araneus ventricosus genome elucidates the spidroin gene catalogue.</title>
        <authorList>
            <person name="Kono N."/>
            <person name="Nakamura H."/>
            <person name="Ohtoshi R."/>
            <person name="Moran D.A.P."/>
            <person name="Shinohara A."/>
            <person name="Yoshida Y."/>
            <person name="Fujiwara M."/>
            <person name="Mori M."/>
            <person name="Tomita M."/>
            <person name="Arakawa K."/>
        </authorList>
    </citation>
    <scope>NUCLEOTIDE SEQUENCE [LARGE SCALE GENOMIC DNA]</scope>
</reference>
<keyword evidence="2" id="KW-1185">Reference proteome</keyword>
<dbReference type="EMBL" id="BGPR01006541">
    <property type="protein sequence ID" value="GBN19914.1"/>
    <property type="molecule type" value="Genomic_DNA"/>
</dbReference>